<dbReference type="InterPro" id="IPR001977">
    <property type="entry name" value="Depp_CoAkinase"/>
</dbReference>
<evidence type="ECO:0000256" key="5">
    <source>
        <dbReference type="SAM" id="Phobius"/>
    </source>
</evidence>
<keyword evidence="3" id="KW-0067">ATP-binding</keyword>
<reference evidence="6 7" key="1">
    <citation type="submission" date="2023-10" db="EMBL/GenBank/DDBJ databases">
        <title>Genomes of two closely related lineages of the louse Polyplax serrata with different host specificities.</title>
        <authorList>
            <person name="Martinu J."/>
            <person name="Tarabai H."/>
            <person name="Stefka J."/>
            <person name="Hypsa V."/>
        </authorList>
    </citation>
    <scope>NUCLEOTIDE SEQUENCE [LARGE SCALE GENOMIC DNA]</scope>
    <source>
        <strain evidence="6">HR10_N</strain>
    </source>
</reference>
<gene>
    <name evidence="6" type="ORF">RUM43_008254</name>
</gene>
<evidence type="ECO:0000313" key="6">
    <source>
        <dbReference type="EMBL" id="KAK6639977.1"/>
    </source>
</evidence>
<dbReference type="PROSITE" id="PS51219">
    <property type="entry name" value="DPCK"/>
    <property type="match status" value="1"/>
</dbReference>
<dbReference type="SUPFAM" id="SSF52540">
    <property type="entry name" value="P-loop containing nucleoside triphosphate hydrolases"/>
    <property type="match status" value="1"/>
</dbReference>
<keyword evidence="5" id="KW-0812">Transmembrane</keyword>
<evidence type="ECO:0000256" key="1">
    <source>
        <dbReference type="ARBA" id="ARBA00009018"/>
    </source>
</evidence>
<dbReference type="AlphaFoldDB" id="A0AAN8S8B4"/>
<proteinExistence type="inferred from homology"/>
<dbReference type="PANTHER" id="PTHR10695:SF46">
    <property type="entry name" value="BIFUNCTIONAL COENZYME A SYNTHASE-RELATED"/>
    <property type="match status" value="1"/>
</dbReference>
<dbReference type="Proteomes" id="UP001372834">
    <property type="component" value="Unassembled WGS sequence"/>
</dbReference>
<evidence type="ECO:0000256" key="3">
    <source>
        <dbReference type="ARBA" id="ARBA00022840"/>
    </source>
</evidence>
<dbReference type="GO" id="GO:0015937">
    <property type="term" value="P:coenzyme A biosynthetic process"/>
    <property type="evidence" value="ECO:0007669"/>
    <property type="project" value="InterPro"/>
</dbReference>
<feature type="transmembrane region" description="Helical" evidence="5">
    <location>
        <begin position="205"/>
        <end position="224"/>
    </location>
</feature>
<keyword evidence="5" id="KW-1133">Transmembrane helix</keyword>
<dbReference type="InterPro" id="IPR027417">
    <property type="entry name" value="P-loop_NTPase"/>
</dbReference>
<organism evidence="6 7">
    <name type="scientific">Polyplax serrata</name>
    <name type="common">Common mouse louse</name>
    <dbReference type="NCBI Taxonomy" id="468196"/>
    <lineage>
        <taxon>Eukaryota</taxon>
        <taxon>Metazoa</taxon>
        <taxon>Ecdysozoa</taxon>
        <taxon>Arthropoda</taxon>
        <taxon>Hexapoda</taxon>
        <taxon>Insecta</taxon>
        <taxon>Pterygota</taxon>
        <taxon>Neoptera</taxon>
        <taxon>Paraneoptera</taxon>
        <taxon>Psocodea</taxon>
        <taxon>Troctomorpha</taxon>
        <taxon>Phthiraptera</taxon>
        <taxon>Anoplura</taxon>
        <taxon>Polyplacidae</taxon>
        <taxon>Polyplax</taxon>
    </lineage>
</organism>
<dbReference type="HAMAP" id="MF_00376">
    <property type="entry name" value="Dephospho_CoA_kinase"/>
    <property type="match status" value="1"/>
</dbReference>
<accession>A0AAN8S8B4</accession>
<dbReference type="GO" id="GO:0005524">
    <property type="term" value="F:ATP binding"/>
    <property type="evidence" value="ECO:0007669"/>
    <property type="project" value="UniProtKB-KW"/>
</dbReference>
<dbReference type="Gene3D" id="3.40.50.300">
    <property type="entry name" value="P-loop containing nucleotide triphosphate hydrolases"/>
    <property type="match status" value="1"/>
</dbReference>
<dbReference type="PANTHER" id="PTHR10695">
    <property type="entry name" value="DEPHOSPHO-COA KINASE-RELATED"/>
    <property type="match status" value="1"/>
</dbReference>
<dbReference type="CDD" id="cd02022">
    <property type="entry name" value="DPCK"/>
    <property type="match status" value="1"/>
</dbReference>
<evidence type="ECO:0000313" key="7">
    <source>
        <dbReference type="Proteomes" id="UP001372834"/>
    </source>
</evidence>
<evidence type="ECO:0000256" key="2">
    <source>
        <dbReference type="ARBA" id="ARBA00022741"/>
    </source>
</evidence>
<dbReference type="FunFam" id="3.40.50.300:FF:000485">
    <property type="entry name" value="Dephospho-CoA kinase CAB5"/>
    <property type="match status" value="1"/>
</dbReference>
<dbReference type="GO" id="GO:0005737">
    <property type="term" value="C:cytoplasm"/>
    <property type="evidence" value="ECO:0007669"/>
    <property type="project" value="UniProtKB-ARBA"/>
</dbReference>
<sequence>MFFVGLTGGIASGKSTVTKMFIDSGLPVIDADTIARKVVEPGRKAWKEIRKEFGDAIFHEDGTLNRQKLGNIIFEDVEKRKRLTLITHPKIMREMIISAIKLGCHGHPFIILDIPLLFESGELVRLMHKIIVVNCNENLQIERLLTRNNLTMKAAKLRLSSQIPLDEKCQKADYVIDNSCTLDETREQVNKIIEDLKRSKYHLKIRFYAIGGVLFFLFLVYYFFGSRKG</sequence>
<protein>
    <recommendedName>
        <fullName evidence="4">Dephospho-CoA kinase domain-containing protein</fullName>
    </recommendedName>
</protein>
<comment type="similarity">
    <text evidence="1">Belongs to the CoaE family.</text>
</comment>
<dbReference type="NCBIfam" id="TIGR00152">
    <property type="entry name" value="dephospho-CoA kinase"/>
    <property type="match status" value="1"/>
</dbReference>
<name>A0AAN8S8B4_POLSC</name>
<dbReference type="Pfam" id="PF01121">
    <property type="entry name" value="CoaE"/>
    <property type="match status" value="1"/>
</dbReference>
<dbReference type="GO" id="GO:0004140">
    <property type="term" value="F:dephospho-CoA kinase activity"/>
    <property type="evidence" value="ECO:0007669"/>
    <property type="project" value="InterPro"/>
</dbReference>
<keyword evidence="2" id="KW-0547">Nucleotide-binding</keyword>
<dbReference type="EMBL" id="JAWJWE010000003">
    <property type="protein sequence ID" value="KAK6639977.1"/>
    <property type="molecule type" value="Genomic_DNA"/>
</dbReference>
<comment type="caution">
    <text evidence="6">The sequence shown here is derived from an EMBL/GenBank/DDBJ whole genome shotgun (WGS) entry which is preliminary data.</text>
</comment>
<evidence type="ECO:0000256" key="4">
    <source>
        <dbReference type="ARBA" id="ARBA00044157"/>
    </source>
</evidence>
<keyword evidence="5" id="KW-0472">Membrane</keyword>